<keyword evidence="2" id="KW-1185">Reference proteome</keyword>
<gene>
    <name evidence="1" type="ORF">PYW08_015784</name>
</gene>
<evidence type="ECO:0000313" key="2">
    <source>
        <dbReference type="Proteomes" id="UP001231649"/>
    </source>
</evidence>
<name>A0ACC2QRT1_9NEOP</name>
<evidence type="ECO:0000313" key="1">
    <source>
        <dbReference type="EMBL" id="KAJ8724310.1"/>
    </source>
</evidence>
<dbReference type="Proteomes" id="UP001231649">
    <property type="component" value="Chromosome 8"/>
</dbReference>
<sequence length="222" mass="26169">MALRYVNRFYSVCYLVLFLAISAVADTSLEYYNDNQEPQRSVGHIIIEDCGTTAMRHQCYRKCGKNIACLLNNCFCLKLRGLNVAEDGQKSQEEEDVTEEKSYEEENLEPKMFYDDEEDEQEPLYNYKEIEEQPLAVRRHHIAHFCPNLGKARACIRKCMKQGVSAFCGKDHVCYCSHKYQNTHGQPKIDPQMVHNQFRDLYEKYFGRDRKKLHRSHKYTKN</sequence>
<proteinExistence type="predicted"/>
<comment type="caution">
    <text evidence="1">The sequence shown here is derived from an EMBL/GenBank/DDBJ whole genome shotgun (WGS) entry which is preliminary data.</text>
</comment>
<organism evidence="1 2">
    <name type="scientific">Mythimna loreyi</name>
    <dbReference type="NCBI Taxonomy" id="667449"/>
    <lineage>
        <taxon>Eukaryota</taxon>
        <taxon>Metazoa</taxon>
        <taxon>Ecdysozoa</taxon>
        <taxon>Arthropoda</taxon>
        <taxon>Hexapoda</taxon>
        <taxon>Insecta</taxon>
        <taxon>Pterygota</taxon>
        <taxon>Neoptera</taxon>
        <taxon>Endopterygota</taxon>
        <taxon>Lepidoptera</taxon>
        <taxon>Glossata</taxon>
        <taxon>Ditrysia</taxon>
        <taxon>Noctuoidea</taxon>
        <taxon>Noctuidae</taxon>
        <taxon>Noctuinae</taxon>
        <taxon>Hadenini</taxon>
        <taxon>Mythimna</taxon>
    </lineage>
</organism>
<reference evidence="1" key="1">
    <citation type="submission" date="2023-03" db="EMBL/GenBank/DDBJ databases">
        <title>Chromosome-level genomes of two armyworms, Mythimna separata and Mythimna loreyi, provide insights into the biosynthesis and reception of sex pheromones.</title>
        <authorList>
            <person name="Zhao H."/>
        </authorList>
    </citation>
    <scope>NUCLEOTIDE SEQUENCE</scope>
    <source>
        <strain evidence="1">BeijingLab</strain>
    </source>
</reference>
<accession>A0ACC2QRT1</accession>
<dbReference type="EMBL" id="CM056784">
    <property type="protein sequence ID" value="KAJ8724310.1"/>
    <property type="molecule type" value="Genomic_DNA"/>
</dbReference>
<protein>
    <submittedName>
        <fullName evidence="1">Uncharacterized protein</fullName>
    </submittedName>
</protein>